<sequence length="145" mass="16332">MYHRQELDSKLYMSLNRLRSAGYMTNWAARLFALAIEQRLKPHGIAPAYLPIFFALGQGEALSQKALTQFAAVEQPTMAATLNRMERDGLIQRTSDPADRRSSLISLSEIARSKMDIVFQATSEVNEAALSSLSQNERFLFYLNA</sequence>
<evidence type="ECO:0000313" key="5">
    <source>
        <dbReference type="EMBL" id="EPY01470.1"/>
    </source>
</evidence>
<dbReference type="GO" id="GO:0003677">
    <property type="term" value="F:DNA binding"/>
    <property type="evidence" value="ECO:0007669"/>
    <property type="project" value="UniProtKB-KW"/>
</dbReference>
<reference evidence="5 6" key="1">
    <citation type="submission" date="2013-04" db="EMBL/GenBank/DDBJ databases">
        <authorList>
            <person name="Kuznetsov B."/>
            <person name="Ivanovsky R."/>
        </authorList>
    </citation>
    <scope>NUCLEOTIDE SEQUENCE [LARGE SCALE GENOMIC DNA]</scope>
    <source>
        <strain evidence="5 6">MGU-K5</strain>
    </source>
</reference>
<comment type="caution">
    <text evidence="5">The sequence shown here is derived from an EMBL/GenBank/DDBJ whole genome shotgun (WGS) entry which is preliminary data.</text>
</comment>
<keyword evidence="3" id="KW-0804">Transcription</keyword>
<accession>S9TSF9</accession>
<dbReference type="Gene3D" id="1.10.10.10">
    <property type="entry name" value="Winged helix-like DNA-binding domain superfamily/Winged helix DNA-binding domain"/>
    <property type="match status" value="1"/>
</dbReference>
<dbReference type="PATRIC" id="fig|1316936.3.peg.2167"/>
<dbReference type="PANTHER" id="PTHR42756:SF1">
    <property type="entry name" value="TRANSCRIPTIONAL REPRESSOR OF EMRAB OPERON"/>
    <property type="match status" value="1"/>
</dbReference>
<evidence type="ECO:0000259" key="4">
    <source>
        <dbReference type="PROSITE" id="PS50995"/>
    </source>
</evidence>
<dbReference type="STRING" id="1316936.K678_10871"/>
<dbReference type="SUPFAM" id="SSF46785">
    <property type="entry name" value="Winged helix' DNA-binding domain"/>
    <property type="match status" value="1"/>
</dbReference>
<evidence type="ECO:0000256" key="2">
    <source>
        <dbReference type="ARBA" id="ARBA00023125"/>
    </source>
</evidence>
<dbReference type="eggNOG" id="COG1846">
    <property type="taxonomic scope" value="Bacteria"/>
</dbReference>
<dbReference type="AlphaFoldDB" id="S9TSF9"/>
<dbReference type="GO" id="GO:0003700">
    <property type="term" value="F:DNA-binding transcription factor activity"/>
    <property type="evidence" value="ECO:0007669"/>
    <property type="project" value="InterPro"/>
</dbReference>
<protein>
    <submittedName>
        <fullName evidence="5">MarR family transcriptional regulator</fullName>
    </submittedName>
</protein>
<dbReference type="RefSeq" id="WP_021132488.1">
    <property type="nucleotide sequence ID" value="NZ_AQPH01000039.1"/>
</dbReference>
<evidence type="ECO:0000313" key="6">
    <source>
        <dbReference type="Proteomes" id="UP000015350"/>
    </source>
</evidence>
<evidence type="ECO:0000256" key="1">
    <source>
        <dbReference type="ARBA" id="ARBA00023015"/>
    </source>
</evidence>
<gene>
    <name evidence="5" type="ORF">K678_10871</name>
</gene>
<dbReference type="InterPro" id="IPR036390">
    <property type="entry name" value="WH_DNA-bd_sf"/>
</dbReference>
<keyword evidence="1" id="KW-0805">Transcription regulation</keyword>
<name>S9TSF9_MAGFU</name>
<proteinExistence type="predicted"/>
<feature type="domain" description="HTH marR-type" evidence="4">
    <location>
        <begin position="4"/>
        <end position="145"/>
    </location>
</feature>
<dbReference type="PROSITE" id="PS50995">
    <property type="entry name" value="HTH_MARR_2"/>
    <property type="match status" value="1"/>
</dbReference>
<evidence type="ECO:0000256" key="3">
    <source>
        <dbReference type="ARBA" id="ARBA00023163"/>
    </source>
</evidence>
<keyword evidence="2" id="KW-0238">DNA-binding</keyword>
<dbReference type="EMBL" id="AQPH01000039">
    <property type="protein sequence ID" value="EPY01470.1"/>
    <property type="molecule type" value="Genomic_DNA"/>
</dbReference>
<dbReference type="PANTHER" id="PTHR42756">
    <property type="entry name" value="TRANSCRIPTIONAL REGULATOR, MARR"/>
    <property type="match status" value="1"/>
</dbReference>
<dbReference type="SMART" id="SM00347">
    <property type="entry name" value="HTH_MARR"/>
    <property type="match status" value="1"/>
</dbReference>
<organism evidence="5 6">
    <name type="scientific">Magnetospirillum fulvum MGU-K5</name>
    <dbReference type="NCBI Taxonomy" id="1316936"/>
    <lineage>
        <taxon>Bacteria</taxon>
        <taxon>Pseudomonadati</taxon>
        <taxon>Pseudomonadota</taxon>
        <taxon>Alphaproteobacteria</taxon>
        <taxon>Rhodospirillales</taxon>
        <taxon>Rhodospirillaceae</taxon>
        <taxon>Magnetospirillum</taxon>
    </lineage>
</organism>
<dbReference type="Pfam" id="PF12802">
    <property type="entry name" value="MarR_2"/>
    <property type="match status" value="1"/>
</dbReference>
<dbReference type="InterPro" id="IPR000835">
    <property type="entry name" value="HTH_MarR-typ"/>
</dbReference>
<dbReference type="Proteomes" id="UP000015350">
    <property type="component" value="Unassembled WGS sequence"/>
</dbReference>
<dbReference type="InterPro" id="IPR036388">
    <property type="entry name" value="WH-like_DNA-bd_sf"/>
</dbReference>